<feature type="transmembrane region" description="Helical" evidence="9">
    <location>
        <begin position="262"/>
        <end position="282"/>
    </location>
</feature>
<dbReference type="InterPro" id="IPR050510">
    <property type="entry name" value="Cation_transp_ATPase_P-type"/>
</dbReference>
<evidence type="ECO:0000259" key="10">
    <source>
        <dbReference type="SMART" id="SM00831"/>
    </source>
</evidence>
<dbReference type="SUPFAM" id="SSF81665">
    <property type="entry name" value="Calcium ATPase, transmembrane domain M"/>
    <property type="match status" value="1"/>
</dbReference>
<protein>
    <submittedName>
        <fullName evidence="11">HAD-IC family P-type ATPase</fullName>
    </submittedName>
</protein>
<keyword evidence="4" id="KW-0547">Nucleotide-binding</keyword>
<keyword evidence="7 9" id="KW-0472">Membrane</keyword>
<dbReference type="Gene3D" id="2.70.150.10">
    <property type="entry name" value="Calcium-transporting ATPase, cytoplasmic transduction domain A"/>
    <property type="match status" value="1"/>
</dbReference>
<dbReference type="InterPro" id="IPR001757">
    <property type="entry name" value="P_typ_ATPase"/>
</dbReference>
<dbReference type="InterPro" id="IPR004014">
    <property type="entry name" value="ATPase_P-typ_cation-transptr_N"/>
</dbReference>
<evidence type="ECO:0000256" key="4">
    <source>
        <dbReference type="ARBA" id="ARBA00022741"/>
    </source>
</evidence>
<evidence type="ECO:0000256" key="7">
    <source>
        <dbReference type="ARBA" id="ARBA00023136"/>
    </source>
</evidence>
<dbReference type="Proteomes" id="UP000534783">
    <property type="component" value="Unassembled WGS sequence"/>
</dbReference>
<feature type="region of interest" description="Disordered" evidence="8">
    <location>
        <begin position="355"/>
        <end position="380"/>
    </location>
</feature>
<organism evidence="11 12">
    <name type="scientific">Candidatus Manganitrophus noduliformans</name>
    <dbReference type="NCBI Taxonomy" id="2606439"/>
    <lineage>
        <taxon>Bacteria</taxon>
        <taxon>Pseudomonadati</taxon>
        <taxon>Nitrospirota</taxon>
        <taxon>Nitrospiria</taxon>
        <taxon>Candidatus Troglogloeales</taxon>
        <taxon>Candidatus Manganitrophaceae</taxon>
        <taxon>Candidatus Manganitrophus</taxon>
    </lineage>
</organism>
<dbReference type="GO" id="GO:0016887">
    <property type="term" value="F:ATP hydrolysis activity"/>
    <property type="evidence" value="ECO:0007669"/>
    <property type="project" value="InterPro"/>
</dbReference>
<dbReference type="Pfam" id="PF00690">
    <property type="entry name" value="Cation_ATPase_N"/>
    <property type="match status" value="1"/>
</dbReference>
<dbReference type="Gene3D" id="1.20.1110.10">
    <property type="entry name" value="Calcium-transporting ATPase, transmembrane domain"/>
    <property type="match status" value="1"/>
</dbReference>
<accession>A0A7X6DUQ5</accession>
<comment type="similarity">
    <text evidence="2">Belongs to the cation transport ATPase (P-type) (TC 3.A.3) family. Type IIA subfamily.</text>
</comment>
<dbReference type="GO" id="GO:1990573">
    <property type="term" value="P:potassium ion import across plasma membrane"/>
    <property type="evidence" value="ECO:0007669"/>
    <property type="project" value="TreeGrafter"/>
</dbReference>
<evidence type="ECO:0000256" key="1">
    <source>
        <dbReference type="ARBA" id="ARBA00004141"/>
    </source>
</evidence>
<gene>
    <name evidence="11" type="ORF">MNODULE_22420</name>
</gene>
<reference evidence="11 12" key="1">
    <citation type="journal article" date="2020" name="Nature">
        <title>Bacterial chemolithoautotrophy via manganese oxidation.</title>
        <authorList>
            <person name="Yu H."/>
            <person name="Leadbetter J.R."/>
        </authorList>
    </citation>
    <scope>NUCLEOTIDE SEQUENCE [LARGE SCALE GENOMIC DNA]</scope>
    <source>
        <strain evidence="11 12">Mn-1</strain>
    </source>
</reference>
<keyword evidence="3 9" id="KW-0812">Transmembrane</keyword>
<evidence type="ECO:0000256" key="9">
    <source>
        <dbReference type="SAM" id="Phobius"/>
    </source>
</evidence>
<evidence type="ECO:0000313" key="11">
    <source>
        <dbReference type="EMBL" id="NKE73519.1"/>
    </source>
</evidence>
<sequence length="380" mass="41253">MPKKNPPAGGSLEREKNPMPWHALASEEVAGHFEVDPHLGLSESEACERLARYGPNRLLEERREPLWEVLLEEIREPMILLLLATGVLYALWGGLTDALTIFFVILALVGVEIFNERRAEKAIAALGKLAEPTASVCRGRNPLEISSEEIVPGDLILLRAGQRVPAGARIIRAFGLAADESALTGESAPVEKEADLLLPEATPLAERRNLVFAGTMITRGRGTAIAVATGIAAELGRVARMTRAVKPLRTPLQQAMNEMTRWMVWLAFGFSLAVPLFGWLLAGQSLRQMLLTGLSLVFATIPEEMPIIISMVLALGAYRLSKRRAIVRKLRAVETLGAVTVIAADKTGTLTENRMKGQPIPSGIDAPENIGSGRALQRCN</sequence>
<dbReference type="GO" id="GO:0006883">
    <property type="term" value="P:intracellular sodium ion homeostasis"/>
    <property type="evidence" value="ECO:0007669"/>
    <property type="project" value="TreeGrafter"/>
</dbReference>
<dbReference type="PROSITE" id="PS00154">
    <property type="entry name" value="ATPASE_E1_E2"/>
    <property type="match status" value="1"/>
</dbReference>
<evidence type="ECO:0000256" key="5">
    <source>
        <dbReference type="ARBA" id="ARBA00022840"/>
    </source>
</evidence>
<evidence type="ECO:0000313" key="12">
    <source>
        <dbReference type="Proteomes" id="UP000534783"/>
    </source>
</evidence>
<dbReference type="GO" id="GO:0005886">
    <property type="term" value="C:plasma membrane"/>
    <property type="evidence" value="ECO:0007669"/>
    <property type="project" value="TreeGrafter"/>
</dbReference>
<dbReference type="GO" id="GO:0005391">
    <property type="term" value="F:P-type sodium:potassium-exchanging transporter activity"/>
    <property type="evidence" value="ECO:0007669"/>
    <property type="project" value="TreeGrafter"/>
</dbReference>
<keyword evidence="5" id="KW-0067">ATP-binding</keyword>
<evidence type="ECO:0000256" key="3">
    <source>
        <dbReference type="ARBA" id="ARBA00022692"/>
    </source>
</evidence>
<dbReference type="NCBIfam" id="TIGR01494">
    <property type="entry name" value="ATPase_P-type"/>
    <property type="match status" value="1"/>
</dbReference>
<keyword evidence="12" id="KW-1185">Reference proteome</keyword>
<dbReference type="PRINTS" id="PR00119">
    <property type="entry name" value="CATATPASE"/>
</dbReference>
<proteinExistence type="inferred from homology"/>
<evidence type="ECO:0000256" key="2">
    <source>
        <dbReference type="ARBA" id="ARBA00005675"/>
    </source>
</evidence>
<dbReference type="GO" id="GO:0030007">
    <property type="term" value="P:intracellular potassium ion homeostasis"/>
    <property type="evidence" value="ECO:0007669"/>
    <property type="project" value="TreeGrafter"/>
</dbReference>
<dbReference type="InterPro" id="IPR023214">
    <property type="entry name" value="HAD_sf"/>
</dbReference>
<name>A0A7X6DUQ5_9BACT</name>
<dbReference type="SMART" id="SM00831">
    <property type="entry name" value="Cation_ATPase_N"/>
    <property type="match status" value="1"/>
</dbReference>
<feature type="domain" description="Cation-transporting P-type ATPase N-terminal" evidence="10">
    <location>
        <begin position="20"/>
        <end position="94"/>
    </location>
</feature>
<comment type="caution">
    <text evidence="11">The sequence shown here is derived from an EMBL/GenBank/DDBJ whole genome shotgun (WGS) entry which is preliminary data.</text>
</comment>
<dbReference type="GO" id="GO:0036376">
    <property type="term" value="P:sodium ion export across plasma membrane"/>
    <property type="evidence" value="ECO:0007669"/>
    <property type="project" value="TreeGrafter"/>
</dbReference>
<evidence type="ECO:0000256" key="8">
    <source>
        <dbReference type="SAM" id="MobiDB-lite"/>
    </source>
</evidence>
<dbReference type="SUPFAM" id="SSF81653">
    <property type="entry name" value="Calcium ATPase, transduction domain A"/>
    <property type="match status" value="1"/>
</dbReference>
<dbReference type="GO" id="GO:0005524">
    <property type="term" value="F:ATP binding"/>
    <property type="evidence" value="ECO:0007669"/>
    <property type="project" value="UniProtKB-KW"/>
</dbReference>
<dbReference type="AlphaFoldDB" id="A0A7X6DUQ5"/>
<feature type="transmembrane region" description="Helical" evidence="9">
    <location>
        <begin position="78"/>
        <end position="111"/>
    </location>
</feature>
<dbReference type="InterPro" id="IPR023298">
    <property type="entry name" value="ATPase_P-typ_TM_dom_sf"/>
</dbReference>
<dbReference type="Gene3D" id="3.40.50.1000">
    <property type="entry name" value="HAD superfamily/HAD-like"/>
    <property type="match status" value="1"/>
</dbReference>
<dbReference type="PANTHER" id="PTHR43294">
    <property type="entry name" value="SODIUM/POTASSIUM-TRANSPORTING ATPASE SUBUNIT ALPHA"/>
    <property type="match status" value="1"/>
</dbReference>
<dbReference type="InterPro" id="IPR008250">
    <property type="entry name" value="ATPase_P-typ_transduc_dom_A_sf"/>
</dbReference>
<dbReference type="InterPro" id="IPR018303">
    <property type="entry name" value="ATPase_P-typ_P_site"/>
</dbReference>
<dbReference type="Pfam" id="PF00122">
    <property type="entry name" value="E1-E2_ATPase"/>
    <property type="match status" value="1"/>
</dbReference>
<dbReference type="EMBL" id="VTOW01000008">
    <property type="protein sequence ID" value="NKE73519.1"/>
    <property type="molecule type" value="Genomic_DNA"/>
</dbReference>
<dbReference type="InterPro" id="IPR059000">
    <property type="entry name" value="ATPase_P-type_domA"/>
</dbReference>
<keyword evidence="6 9" id="KW-1133">Transmembrane helix</keyword>
<dbReference type="PANTHER" id="PTHR43294:SF20">
    <property type="entry name" value="P-TYPE ATPASE"/>
    <property type="match status" value="1"/>
</dbReference>
<dbReference type="GO" id="GO:1902600">
    <property type="term" value="P:proton transmembrane transport"/>
    <property type="evidence" value="ECO:0007669"/>
    <property type="project" value="TreeGrafter"/>
</dbReference>
<comment type="subcellular location">
    <subcellularLocation>
        <location evidence="1">Membrane</location>
        <topology evidence="1">Multi-pass membrane protein</topology>
    </subcellularLocation>
</comment>
<feature type="transmembrane region" description="Helical" evidence="9">
    <location>
        <begin position="294"/>
        <end position="318"/>
    </location>
</feature>
<evidence type="ECO:0000256" key="6">
    <source>
        <dbReference type="ARBA" id="ARBA00022989"/>
    </source>
</evidence>